<gene>
    <name evidence="2" type="ORF">UX25_C0013G0010</name>
</gene>
<keyword evidence="1" id="KW-1133">Transmembrane helix</keyword>
<organism evidence="2 3">
    <name type="scientific">Candidatus Woesebacteria bacterium GW2011_GWC2_45_9</name>
    <dbReference type="NCBI Taxonomy" id="1618589"/>
    <lineage>
        <taxon>Bacteria</taxon>
        <taxon>Candidatus Woeseibacteriota</taxon>
    </lineage>
</organism>
<accession>A0A0G1NA76</accession>
<evidence type="ECO:0000313" key="2">
    <source>
        <dbReference type="EMBL" id="KKU17242.1"/>
    </source>
</evidence>
<comment type="caution">
    <text evidence="2">The sequence shown here is derived from an EMBL/GenBank/DDBJ whole genome shotgun (WGS) entry which is preliminary data.</text>
</comment>
<sequence>MRTRDVVIGLIILAVVAGTIVWLRRARTTPEPLPTPSIEEKIERTFNLKIPDDVERTDLRDVSGGTGSGIATRKYESGRFTHALLADLPETASGTFYEGWLVRGKEGDANFAFISTGRIWVAKGGYLLEFTSSIDYSDYKGVVVTVEKVDDKKPETHILEGSF</sequence>
<reference evidence="2 3" key="1">
    <citation type="journal article" date="2015" name="Nature">
        <title>rRNA introns, odd ribosomes, and small enigmatic genomes across a large radiation of phyla.</title>
        <authorList>
            <person name="Brown C.T."/>
            <person name="Hug L.A."/>
            <person name="Thomas B.C."/>
            <person name="Sharon I."/>
            <person name="Castelle C.J."/>
            <person name="Singh A."/>
            <person name="Wilkins M.J."/>
            <person name="Williams K.H."/>
            <person name="Banfield J.F."/>
        </authorList>
    </citation>
    <scope>NUCLEOTIDE SEQUENCE [LARGE SCALE GENOMIC DNA]</scope>
</reference>
<dbReference type="EMBL" id="LCLM01000013">
    <property type="protein sequence ID" value="KKU17242.1"/>
    <property type="molecule type" value="Genomic_DNA"/>
</dbReference>
<evidence type="ECO:0000313" key="3">
    <source>
        <dbReference type="Proteomes" id="UP000034922"/>
    </source>
</evidence>
<protein>
    <recommendedName>
        <fullName evidence="4">Anti-sigma factor</fullName>
    </recommendedName>
</protein>
<dbReference type="Proteomes" id="UP000034922">
    <property type="component" value="Unassembled WGS sequence"/>
</dbReference>
<evidence type="ECO:0008006" key="4">
    <source>
        <dbReference type="Google" id="ProtNLM"/>
    </source>
</evidence>
<dbReference type="STRING" id="1618589.UX25_C0013G0010"/>
<proteinExistence type="predicted"/>
<evidence type="ECO:0000256" key="1">
    <source>
        <dbReference type="SAM" id="Phobius"/>
    </source>
</evidence>
<keyword evidence="1" id="KW-0472">Membrane</keyword>
<feature type="transmembrane region" description="Helical" evidence="1">
    <location>
        <begin position="6"/>
        <end position="23"/>
    </location>
</feature>
<name>A0A0G1NA76_9BACT</name>
<keyword evidence="1" id="KW-0812">Transmembrane</keyword>
<dbReference type="AlphaFoldDB" id="A0A0G1NA76"/>